<evidence type="ECO:0000313" key="5">
    <source>
        <dbReference type="Proteomes" id="UP000199136"/>
    </source>
</evidence>
<dbReference type="PANTHER" id="PTHR34475">
    <property type="match status" value="1"/>
</dbReference>
<dbReference type="SUPFAM" id="SSF47413">
    <property type="entry name" value="lambda repressor-like DNA-binding domains"/>
    <property type="match status" value="1"/>
</dbReference>
<dbReference type="EMBL" id="FOXW01000002">
    <property type="protein sequence ID" value="SFQ13768.1"/>
    <property type="molecule type" value="Genomic_DNA"/>
</dbReference>
<name>A0A1I5W1X0_9LACT</name>
<dbReference type="SMART" id="SM00530">
    <property type="entry name" value="HTH_XRE"/>
    <property type="match status" value="1"/>
</dbReference>
<dbReference type="InterPro" id="IPR025194">
    <property type="entry name" value="RodZ-like_C"/>
</dbReference>
<feature type="compositionally biased region" description="Acidic residues" evidence="1">
    <location>
        <begin position="159"/>
        <end position="186"/>
    </location>
</feature>
<dbReference type="AlphaFoldDB" id="A0A1I5W1X0"/>
<feature type="region of interest" description="Disordered" evidence="1">
    <location>
        <begin position="139"/>
        <end position="189"/>
    </location>
</feature>
<dbReference type="Pfam" id="PF13464">
    <property type="entry name" value="RodZ_C"/>
    <property type="match status" value="1"/>
</dbReference>
<feature type="transmembrane region" description="Helical" evidence="2">
    <location>
        <begin position="111"/>
        <end position="131"/>
    </location>
</feature>
<dbReference type="InterPro" id="IPR050400">
    <property type="entry name" value="Bact_Cytoskel_RodZ"/>
</dbReference>
<organism evidence="4 5">
    <name type="scientific">Desemzia incerta</name>
    <dbReference type="NCBI Taxonomy" id="82801"/>
    <lineage>
        <taxon>Bacteria</taxon>
        <taxon>Bacillati</taxon>
        <taxon>Bacillota</taxon>
        <taxon>Bacilli</taxon>
        <taxon>Lactobacillales</taxon>
        <taxon>Carnobacteriaceae</taxon>
        <taxon>Desemzia</taxon>
    </lineage>
</organism>
<keyword evidence="2" id="KW-1133">Transmembrane helix</keyword>
<keyword evidence="2" id="KW-0812">Transmembrane</keyword>
<dbReference type="Proteomes" id="UP000199136">
    <property type="component" value="Unassembled WGS sequence"/>
</dbReference>
<dbReference type="InterPro" id="IPR010982">
    <property type="entry name" value="Lambda_DNA-bd_dom_sf"/>
</dbReference>
<dbReference type="Pfam" id="PF13413">
    <property type="entry name" value="HTH_25"/>
    <property type="match status" value="1"/>
</dbReference>
<dbReference type="Gene3D" id="1.10.260.40">
    <property type="entry name" value="lambda repressor-like DNA-binding domains"/>
    <property type="match status" value="1"/>
</dbReference>
<keyword evidence="2" id="KW-0472">Membrane</keyword>
<reference evidence="4 5" key="1">
    <citation type="submission" date="2016-10" db="EMBL/GenBank/DDBJ databases">
        <authorList>
            <person name="de Groot N.N."/>
        </authorList>
    </citation>
    <scope>NUCLEOTIDE SEQUENCE [LARGE SCALE GENOMIC DNA]</scope>
    <source>
        <strain evidence="4 5">DSM 20581</strain>
    </source>
</reference>
<accession>A0A1I5W1X0</accession>
<dbReference type="PANTHER" id="PTHR34475:SF1">
    <property type="entry name" value="CYTOSKELETON PROTEIN RODZ"/>
    <property type="match status" value="1"/>
</dbReference>
<keyword evidence="5" id="KW-1185">Reference proteome</keyword>
<evidence type="ECO:0000313" key="4">
    <source>
        <dbReference type="EMBL" id="SFQ13768.1"/>
    </source>
</evidence>
<feature type="domain" description="HTH cro/C1-type" evidence="3">
    <location>
        <begin position="8"/>
        <end position="42"/>
    </location>
</feature>
<dbReference type="InterPro" id="IPR001387">
    <property type="entry name" value="Cro/C1-type_HTH"/>
</dbReference>
<proteinExistence type="predicted"/>
<dbReference type="RefSeq" id="WP_230524631.1">
    <property type="nucleotide sequence ID" value="NZ_CP126128.1"/>
</dbReference>
<dbReference type="PROSITE" id="PS50943">
    <property type="entry name" value="HTH_CROC1"/>
    <property type="match status" value="1"/>
</dbReference>
<protein>
    <submittedName>
        <fullName evidence="4">Protein RodZ, contains Xre-like HTH and DUF4115 domains</fullName>
    </submittedName>
</protein>
<sequence>MAEVGEKLQEARKAKGYTLDDLQQITKIQKRYLIAIEEGNYNVMPGKFYARAFIKQYADTVGLNGDQLLEEYDDTVPHTHDEEFVEKVSSSQTRSGSKKQNSFLEKIQDNLPTILIVLLVLAIVVAIYVAVANSAGNNADEDMISVDSSSTVVSSENESSAEESEESASEESSESESEESEAEDSVEIVSSTGASSVYTVSSQAETNTVALVADGGDTWVSIAADGTTLEQGLVSDGETLEAEIPTGTSSVEMVIGSAPNTVIQLNGNEIPYAPEASESVRQEIELQFEAATSESDTSSEE</sequence>
<evidence type="ECO:0000259" key="3">
    <source>
        <dbReference type="PROSITE" id="PS50943"/>
    </source>
</evidence>
<dbReference type="GO" id="GO:0003677">
    <property type="term" value="F:DNA binding"/>
    <property type="evidence" value="ECO:0007669"/>
    <property type="project" value="InterPro"/>
</dbReference>
<feature type="compositionally biased region" description="Low complexity" evidence="1">
    <location>
        <begin position="145"/>
        <end position="158"/>
    </location>
</feature>
<dbReference type="STRING" id="82801.SAMN04488506_0721"/>
<gene>
    <name evidence="4" type="ORF">SAMN04488506_0721</name>
</gene>
<evidence type="ECO:0000256" key="1">
    <source>
        <dbReference type="SAM" id="MobiDB-lite"/>
    </source>
</evidence>
<evidence type="ECO:0000256" key="2">
    <source>
        <dbReference type="SAM" id="Phobius"/>
    </source>
</evidence>